<dbReference type="Proteomes" id="UP000536179">
    <property type="component" value="Unassembled WGS sequence"/>
</dbReference>
<evidence type="ECO:0000256" key="6">
    <source>
        <dbReference type="SAM" id="MobiDB-lite"/>
    </source>
</evidence>
<dbReference type="AlphaFoldDB" id="A0A7W5DZC3"/>
<dbReference type="RefSeq" id="WP_315854550.1">
    <property type="nucleotide sequence ID" value="NZ_JACHXU010000008.1"/>
</dbReference>
<feature type="transmembrane region" description="Helical" evidence="7">
    <location>
        <begin position="325"/>
        <end position="345"/>
    </location>
</feature>
<gene>
    <name evidence="8" type="ORF">FHS27_002773</name>
</gene>
<organism evidence="8 9">
    <name type="scientific">Aporhodopirellula rubra</name>
    <dbReference type="NCBI Taxonomy" id="980271"/>
    <lineage>
        <taxon>Bacteria</taxon>
        <taxon>Pseudomonadati</taxon>
        <taxon>Planctomycetota</taxon>
        <taxon>Planctomycetia</taxon>
        <taxon>Pirellulales</taxon>
        <taxon>Pirellulaceae</taxon>
        <taxon>Aporhodopirellula</taxon>
    </lineage>
</organism>
<feature type="region of interest" description="Disordered" evidence="6">
    <location>
        <begin position="151"/>
        <end position="175"/>
    </location>
</feature>
<name>A0A7W5DZC3_9BACT</name>
<keyword evidence="3 7" id="KW-0812">Transmembrane</keyword>
<evidence type="ECO:0000256" key="2">
    <source>
        <dbReference type="ARBA" id="ARBA00022475"/>
    </source>
</evidence>
<feature type="transmembrane region" description="Helical" evidence="7">
    <location>
        <begin position="216"/>
        <end position="238"/>
    </location>
</feature>
<comment type="caution">
    <text evidence="8">The sequence shown here is derived from an EMBL/GenBank/DDBJ whole genome shotgun (WGS) entry which is preliminary data.</text>
</comment>
<evidence type="ECO:0000256" key="7">
    <source>
        <dbReference type="SAM" id="Phobius"/>
    </source>
</evidence>
<evidence type="ECO:0000313" key="8">
    <source>
        <dbReference type="EMBL" id="MBB3206959.1"/>
    </source>
</evidence>
<feature type="transmembrane region" description="Helical" evidence="7">
    <location>
        <begin position="357"/>
        <end position="383"/>
    </location>
</feature>
<feature type="transmembrane region" description="Helical" evidence="7">
    <location>
        <begin position="6"/>
        <end position="23"/>
    </location>
</feature>
<dbReference type="GO" id="GO:0005886">
    <property type="term" value="C:plasma membrane"/>
    <property type="evidence" value="ECO:0007669"/>
    <property type="project" value="UniProtKB-SubCell"/>
</dbReference>
<proteinExistence type="predicted"/>
<keyword evidence="9" id="KW-1185">Reference proteome</keyword>
<evidence type="ECO:0000256" key="4">
    <source>
        <dbReference type="ARBA" id="ARBA00022989"/>
    </source>
</evidence>
<dbReference type="EMBL" id="JACHXU010000008">
    <property type="protein sequence ID" value="MBB3206959.1"/>
    <property type="molecule type" value="Genomic_DNA"/>
</dbReference>
<protein>
    <submittedName>
        <fullName evidence="8">Uncharacterized protein</fullName>
    </submittedName>
</protein>
<evidence type="ECO:0000256" key="1">
    <source>
        <dbReference type="ARBA" id="ARBA00004651"/>
    </source>
</evidence>
<dbReference type="Pfam" id="PF03706">
    <property type="entry name" value="LPG_synthase_TM"/>
    <property type="match status" value="1"/>
</dbReference>
<feature type="transmembrane region" description="Helical" evidence="7">
    <location>
        <begin position="186"/>
        <end position="210"/>
    </location>
</feature>
<evidence type="ECO:0000256" key="3">
    <source>
        <dbReference type="ARBA" id="ARBA00022692"/>
    </source>
</evidence>
<accession>A0A7W5DZC3</accession>
<keyword evidence="4 7" id="KW-1133">Transmembrane helix</keyword>
<sequence length="404" mass="42981">MPWLVWIKRVVFVVVLIGLVSAANKATDRWRSETSALNASVLRLREKAASDPDPAVAADLKREADLRAASVPSLANVRWDRVGCAGLLYAFGLLPPGIILHRCLDSFAVNCSRRRALAAQLLGHVGKYIPGKAMVVFLRVDAVLPNPVRSRKTATDVSPNDFGESEAEVVAPHPPRSMKPRPIGRVVTCVFFETLLMMGVGGALAGILLWNSDLPAWVRGGAVLVAIGSAIPVCPPVMRRVIEFMAARRRLKAASKAPADSPRDVAESQRDGDTSEAAGASAITWKLLGGCYLISLISWTLIGLSFAVLVTAIPSFDPLPSMSELAPMATAAISLGMVIGFASLLPGGAGVREYVTLLVLVPVIGDTHALLAVIAARLMFIVVETLLAGFSTLYLHSLEPFPQG</sequence>
<keyword evidence="2" id="KW-1003">Cell membrane</keyword>
<evidence type="ECO:0000256" key="5">
    <source>
        <dbReference type="ARBA" id="ARBA00023136"/>
    </source>
</evidence>
<dbReference type="InterPro" id="IPR022791">
    <property type="entry name" value="L-PG_synthase/AglD"/>
</dbReference>
<evidence type="ECO:0000313" key="9">
    <source>
        <dbReference type="Proteomes" id="UP000536179"/>
    </source>
</evidence>
<feature type="transmembrane region" description="Helical" evidence="7">
    <location>
        <begin position="291"/>
        <end position="313"/>
    </location>
</feature>
<keyword evidence="5 7" id="KW-0472">Membrane</keyword>
<reference evidence="8 9" key="1">
    <citation type="submission" date="2020-08" db="EMBL/GenBank/DDBJ databases">
        <title>Genomic Encyclopedia of Type Strains, Phase III (KMG-III): the genomes of soil and plant-associated and newly described type strains.</title>
        <authorList>
            <person name="Whitman W."/>
        </authorList>
    </citation>
    <scope>NUCLEOTIDE SEQUENCE [LARGE SCALE GENOMIC DNA]</scope>
    <source>
        <strain evidence="8 9">CECT 8075</strain>
    </source>
</reference>
<comment type="subcellular location">
    <subcellularLocation>
        <location evidence="1">Cell membrane</location>
        <topology evidence="1">Multi-pass membrane protein</topology>
    </subcellularLocation>
</comment>